<comment type="subunit">
    <text evidence="2">Homotrimer.</text>
</comment>
<keyword evidence="3" id="KW-0597">Phosphoprotein</keyword>
<feature type="coiled-coil region" evidence="10">
    <location>
        <begin position="189"/>
        <end position="216"/>
    </location>
</feature>
<evidence type="ECO:0000256" key="7">
    <source>
        <dbReference type="ARBA" id="ARBA00023163"/>
    </source>
</evidence>
<feature type="domain" description="HSF-type DNA-binding" evidence="12">
    <location>
        <begin position="20"/>
        <end position="156"/>
    </location>
</feature>
<evidence type="ECO:0000256" key="5">
    <source>
        <dbReference type="ARBA" id="ARBA00023016"/>
    </source>
</evidence>
<keyword evidence="10" id="KW-0175">Coiled coil</keyword>
<dbReference type="AlphaFoldDB" id="A0A978U7T9"/>
<name>A0A978U7T9_ZIZJJ</name>
<evidence type="ECO:0000256" key="9">
    <source>
        <dbReference type="RuleBase" id="RU004020"/>
    </source>
</evidence>
<comment type="subcellular location">
    <subcellularLocation>
        <location evidence="1">Nucleus</location>
    </subcellularLocation>
</comment>
<evidence type="ECO:0000256" key="6">
    <source>
        <dbReference type="ARBA" id="ARBA00023125"/>
    </source>
</evidence>
<dbReference type="Pfam" id="PF00447">
    <property type="entry name" value="HSF_DNA-bind"/>
    <property type="match status" value="1"/>
</dbReference>
<reference evidence="13" key="1">
    <citation type="journal article" date="2021" name="Front. Plant Sci.">
        <title>Chromosome-Scale Genome Assembly for Chinese Sour Jujube and Insights Into Its Genome Evolution and Domestication Signature.</title>
        <authorList>
            <person name="Shen L.-Y."/>
            <person name="Luo H."/>
            <person name="Wang X.-L."/>
            <person name="Wang X.-M."/>
            <person name="Qiu X.-J."/>
            <person name="Liu H."/>
            <person name="Zhou S.-S."/>
            <person name="Jia K.-H."/>
            <person name="Nie S."/>
            <person name="Bao Y.-T."/>
            <person name="Zhang R.-G."/>
            <person name="Yun Q.-Z."/>
            <person name="Chai Y.-H."/>
            <person name="Lu J.-Y."/>
            <person name="Li Y."/>
            <person name="Zhao S.-W."/>
            <person name="Mao J.-F."/>
            <person name="Jia S.-G."/>
            <person name="Mao Y.-M."/>
        </authorList>
    </citation>
    <scope>NUCLEOTIDE SEQUENCE</scope>
    <source>
        <strain evidence="13">AT0</strain>
        <tissue evidence="13">Leaf</tissue>
    </source>
</reference>
<dbReference type="EMBL" id="JAEACU010000511">
    <property type="protein sequence ID" value="KAH7510503.1"/>
    <property type="molecule type" value="Genomic_DNA"/>
</dbReference>
<evidence type="ECO:0000313" key="14">
    <source>
        <dbReference type="Proteomes" id="UP000813462"/>
    </source>
</evidence>
<dbReference type="FunFam" id="1.10.10.10:FF:000037">
    <property type="entry name" value="Heat stress transcription factor B-4"/>
    <property type="match status" value="1"/>
</dbReference>
<keyword evidence="6" id="KW-0238">DNA-binding</keyword>
<evidence type="ECO:0000256" key="10">
    <source>
        <dbReference type="SAM" id="Coils"/>
    </source>
</evidence>
<evidence type="ECO:0000256" key="2">
    <source>
        <dbReference type="ARBA" id="ARBA00011233"/>
    </source>
</evidence>
<evidence type="ECO:0000256" key="4">
    <source>
        <dbReference type="ARBA" id="ARBA00023015"/>
    </source>
</evidence>
<gene>
    <name evidence="13" type="ORF">FEM48_ZijujUnG0122800</name>
</gene>
<organism evidence="13 14">
    <name type="scientific">Ziziphus jujuba var. spinosa</name>
    <dbReference type="NCBI Taxonomy" id="714518"/>
    <lineage>
        <taxon>Eukaryota</taxon>
        <taxon>Viridiplantae</taxon>
        <taxon>Streptophyta</taxon>
        <taxon>Embryophyta</taxon>
        <taxon>Tracheophyta</taxon>
        <taxon>Spermatophyta</taxon>
        <taxon>Magnoliopsida</taxon>
        <taxon>eudicotyledons</taxon>
        <taxon>Gunneridae</taxon>
        <taxon>Pentapetalae</taxon>
        <taxon>rosids</taxon>
        <taxon>fabids</taxon>
        <taxon>Rosales</taxon>
        <taxon>Rhamnaceae</taxon>
        <taxon>Paliureae</taxon>
        <taxon>Ziziphus</taxon>
    </lineage>
</organism>
<evidence type="ECO:0000256" key="3">
    <source>
        <dbReference type="ARBA" id="ARBA00022553"/>
    </source>
</evidence>
<keyword evidence="7" id="KW-0804">Transcription</keyword>
<keyword evidence="4" id="KW-0805">Transcription regulation</keyword>
<dbReference type="PRINTS" id="PR00056">
    <property type="entry name" value="HSFDOMAIN"/>
</dbReference>
<dbReference type="GO" id="GO:0005634">
    <property type="term" value="C:nucleus"/>
    <property type="evidence" value="ECO:0007669"/>
    <property type="project" value="UniProtKB-SubCell"/>
</dbReference>
<dbReference type="Proteomes" id="UP000813462">
    <property type="component" value="Unassembled WGS sequence"/>
</dbReference>
<comment type="similarity">
    <text evidence="9">Belongs to the HSF family.</text>
</comment>
<dbReference type="InterPro" id="IPR000232">
    <property type="entry name" value="HSF_DNA-bd"/>
</dbReference>
<evidence type="ECO:0000256" key="8">
    <source>
        <dbReference type="ARBA" id="ARBA00023242"/>
    </source>
</evidence>
<accession>A0A978U7T9</accession>
<feature type="compositionally biased region" description="Polar residues" evidence="11">
    <location>
        <begin position="290"/>
        <end position="307"/>
    </location>
</feature>
<feature type="region of interest" description="Disordered" evidence="11">
    <location>
        <begin position="289"/>
        <end position="309"/>
    </location>
</feature>
<dbReference type="SUPFAM" id="SSF46785">
    <property type="entry name" value="Winged helix' DNA-binding domain"/>
    <property type="match status" value="1"/>
</dbReference>
<dbReference type="GO" id="GO:0000978">
    <property type="term" value="F:RNA polymerase II cis-regulatory region sequence-specific DNA binding"/>
    <property type="evidence" value="ECO:0007669"/>
    <property type="project" value="TreeGrafter"/>
</dbReference>
<dbReference type="GO" id="GO:0003700">
    <property type="term" value="F:DNA-binding transcription factor activity"/>
    <property type="evidence" value="ECO:0007669"/>
    <property type="project" value="InterPro"/>
</dbReference>
<evidence type="ECO:0000313" key="13">
    <source>
        <dbReference type="EMBL" id="KAH7510503.1"/>
    </source>
</evidence>
<dbReference type="SMART" id="SM00415">
    <property type="entry name" value="HSF"/>
    <property type="match status" value="1"/>
</dbReference>
<evidence type="ECO:0000256" key="11">
    <source>
        <dbReference type="SAM" id="MobiDB-lite"/>
    </source>
</evidence>
<sequence length="433" mass="49634">MVKSVDKKGNNNDGSESLGSVAPFLRKCYEMVDDEATNSIISWNETNDCFVIWDMTQFSVQLLPKYFKHSNFSSFMRQLNIYENGKSCADLHQLFIAVGMEGRLYFLKYELILKRLQGLITMGVKGFRKVDTDRWVFANDGFIRGKKYLLKNIVRRKHPQSLDQRKTSQPKETPDEQCEKIEDGLWKEVENLKIDKNALMQELVKLRQHQETADNKLLLLRDRIQGMEKNQQQLLSFLVMAMQSPGFLVQLLHPKENNWRLAEADNMLEQDDKSVSSDAMIVRYQPPVDETSQPVCTPTSGADTTPESDPFPDGIQDFFMNSDFMKILMDEKLCSLESHAPFILPDLSDDCSWEQLLLASPSLENSEFTKHEGKEHVDSEMEVELTGPGIALENFQSFDSLIKEMEKSQNLELQTEKIDLLSSNNKCGTPTEA</sequence>
<dbReference type="PANTHER" id="PTHR10015">
    <property type="entry name" value="HEAT SHOCK TRANSCRIPTION FACTOR"/>
    <property type="match status" value="1"/>
</dbReference>
<dbReference type="PANTHER" id="PTHR10015:SF325">
    <property type="entry name" value="HEAT STRESS TRANSCRIPTION FACTOR A-8"/>
    <property type="match status" value="1"/>
</dbReference>
<dbReference type="GO" id="GO:0006357">
    <property type="term" value="P:regulation of transcription by RNA polymerase II"/>
    <property type="evidence" value="ECO:0007669"/>
    <property type="project" value="TreeGrafter"/>
</dbReference>
<evidence type="ECO:0000259" key="12">
    <source>
        <dbReference type="SMART" id="SM00415"/>
    </source>
</evidence>
<proteinExistence type="inferred from homology"/>
<dbReference type="Gene3D" id="1.10.10.10">
    <property type="entry name" value="Winged helix-like DNA-binding domain superfamily/Winged helix DNA-binding domain"/>
    <property type="match status" value="1"/>
</dbReference>
<protein>
    <recommendedName>
        <fullName evidence="12">HSF-type DNA-binding domain-containing protein</fullName>
    </recommendedName>
</protein>
<keyword evidence="5" id="KW-0346">Stress response</keyword>
<comment type="caution">
    <text evidence="13">The sequence shown here is derived from an EMBL/GenBank/DDBJ whole genome shotgun (WGS) entry which is preliminary data.</text>
</comment>
<dbReference type="InterPro" id="IPR036388">
    <property type="entry name" value="WH-like_DNA-bd_sf"/>
</dbReference>
<keyword evidence="8" id="KW-0539">Nucleus</keyword>
<dbReference type="InterPro" id="IPR036390">
    <property type="entry name" value="WH_DNA-bd_sf"/>
</dbReference>
<dbReference type="GO" id="GO:0034605">
    <property type="term" value="P:cellular response to heat"/>
    <property type="evidence" value="ECO:0007669"/>
    <property type="project" value="TreeGrafter"/>
</dbReference>
<evidence type="ECO:0000256" key="1">
    <source>
        <dbReference type="ARBA" id="ARBA00004123"/>
    </source>
</evidence>